<name>A0ABM9P2E8_9FLAO</name>
<keyword evidence="9" id="KW-1185">Reference proteome</keyword>
<accession>A0ABM9P2E8</accession>
<comment type="similarity">
    <text evidence="2">Belongs to the tryptophan 2-monooxygenase family.</text>
</comment>
<dbReference type="SUPFAM" id="SSF51905">
    <property type="entry name" value="FAD/NAD(P)-binding domain"/>
    <property type="match status" value="1"/>
</dbReference>
<gene>
    <name evidence="8" type="ORF">T190607A01A_30122</name>
</gene>
<dbReference type="Gene3D" id="3.50.50.60">
    <property type="entry name" value="FAD/NAD(P)-binding domain"/>
    <property type="match status" value="2"/>
</dbReference>
<dbReference type="InterPro" id="IPR036188">
    <property type="entry name" value="FAD/NAD-bd_sf"/>
</dbReference>
<dbReference type="EMBL" id="CAXIXY010000005">
    <property type="protein sequence ID" value="CAL2088381.1"/>
    <property type="molecule type" value="Genomic_DNA"/>
</dbReference>
<dbReference type="Pfam" id="PF13450">
    <property type="entry name" value="NAD_binding_8"/>
    <property type="match status" value="1"/>
</dbReference>
<sequence length="389" mass="43603">MTRKEFIKICSLLGISSVFHPTLSALNNIESNNSSNKNHGKVLIIGAGAAGLTAAYKLSQLGIDFQILEASSTYGGRMKTAKDFVDFPIPLGAEWLHVERDVFDDAIKNPSVKVNIKTVGYSSNDYGIYNGEELSMDDMGFGIDQKFIGSSWLNFFEQYILPSVKNKISYNQIVNSIDYSKNLIKVTTQQGEFDADKVIITIPVKILQNDTIKFTPDVPEYKIEAFTEVKVWEGLKVFIEFSEKFYPTAIETKVKPKNSGQKMYYDASYGQNSKRNVLGLFVVGSAALPYLELSDNELIKYILNDLDEAFDGKASSSYMKHITQNWSKEPFIEGAYVHDKESWRTIKSLGKSINNKLYFAGTSYTTGDDWGGVHNAIYSGIRAIEEILE</sequence>
<evidence type="ECO:0000256" key="3">
    <source>
        <dbReference type="ARBA" id="ARBA00012535"/>
    </source>
</evidence>
<dbReference type="PANTHER" id="PTHR10742">
    <property type="entry name" value="FLAVIN MONOAMINE OXIDASE"/>
    <property type="match status" value="1"/>
</dbReference>
<evidence type="ECO:0000313" key="8">
    <source>
        <dbReference type="EMBL" id="CAL2088381.1"/>
    </source>
</evidence>
<comment type="catalytic activity">
    <reaction evidence="6">
        <text>L-tryptophan + O2 = indole-3-acetamide + CO2 + H2O</text>
        <dbReference type="Rhea" id="RHEA:16165"/>
        <dbReference type="ChEBI" id="CHEBI:15377"/>
        <dbReference type="ChEBI" id="CHEBI:15379"/>
        <dbReference type="ChEBI" id="CHEBI:16031"/>
        <dbReference type="ChEBI" id="CHEBI:16526"/>
        <dbReference type="ChEBI" id="CHEBI:57912"/>
        <dbReference type="EC" id="1.13.12.3"/>
    </reaction>
</comment>
<comment type="pathway">
    <text evidence="1">Plant hormone metabolism; auxin biosynthesis.</text>
</comment>
<organism evidence="8 9">
    <name type="scientific">Tenacibaculum platacis</name>
    <dbReference type="NCBI Taxonomy" id="3137852"/>
    <lineage>
        <taxon>Bacteria</taxon>
        <taxon>Pseudomonadati</taxon>
        <taxon>Bacteroidota</taxon>
        <taxon>Flavobacteriia</taxon>
        <taxon>Flavobacteriales</taxon>
        <taxon>Flavobacteriaceae</taxon>
        <taxon>Tenacibaculum</taxon>
    </lineage>
</organism>
<proteinExistence type="inferred from homology"/>
<dbReference type="PANTHER" id="PTHR10742:SF410">
    <property type="entry name" value="LYSINE-SPECIFIC HISTONE DEMETHYLASE 2"/>
    <property type="match status" value="1"/>
</dbReference>
<evidence type="ECO:0000313" key="9">
    <source>
        <dbReference type="Proteomes" id="UP001497416"/>
    </source>
</evidence>
<evidence type="ECO:0000256" key="5">
    <source>
        <dbReference type="ARBA" id="ARBA00023070"/>
    </source>
</evidence>
<comment type="caution">
    <text evidence="8">The sequence shown here is derived from an EMBL/GenBank/DDBJ whole genome shotgun (WGS) entry which is preliminary data.</text>
</comment>
<dbReference type="RefSeq" id="WP_348712506.1">
    <property type="nucleotide sequence ID" value="NZ_CAXIXY010000005.1"/>
</dbReference>
<dbReference type="Pfam" id="PF01593">
    <property type="entry name" value="Amino_oxidase"/>
    <property type="match status" value="1"/>
</dbReference>
<dbReference type="SUPFAM" id="SSF54373">
    <property type="entry name" value="FAD-linked reductases, C-terminal domain"/>
    <property type="match status" value="1"/>
</dbReference>
<evidence type="ECO:0000256" key="4">
    <source>
        <dbReference type="ARBA" id="ARBA00017871"/>
    </source>
</evidence>
<reference evidence="8 9" key="1">
    <citation type="submission" date="2024-05" db="EMBL/GenBank/DDBJ databases">
        <authorList>
            <person name="Duchaud E."/>
        </authorList>
    </citation>
    <scope>NUCLEOTIDE SEQUENCE [LARGE SCALE GENOMIC DNA]</scope>
    <source>
        <strain evidence="8">Ena-SAMPLE-TAB-13-05-2024-13:56:06:370-140302</strain>
    </source>
</reference>
<keyword evidence="5" id="KW-0073">Auxin biosynthesis</keyword>
<feature type="domain" description="Amine oxidase" evidence="7">
    <location>
        <begin position="164"/>
        <end position="388"/>
    </location>
</feature>
<dbReference type="InterPro" id="IPR050281">
    <property type="entry name" value="Flavin_monoamine_oxidase"/>
</dbReference>
<evidence type="ECO:0000256" key="6">
    <source>
        <dbReference type="ARBA" id="ARBA00047321"/>
    </source>
</evidence>
<dbReference type="Proteomes" id="UP001497416">
    <property type="component" value="Unassembled WGS sequence"/>
</dbReference>
<dbReference type="EC" id="1.13.12.3" evidence="3"/>
<evidence type="ECO:0000256" key="1">
    <source>
        <dbReference type="ARBA" id="ARBA00004814"/>
    </source>
</evidence>
<evidence type="ECO:0000259" key="7">
    <source>
        <dbReference type="Pfam" id="PF01593"/>
    </source>
</evidence>
<evidence type="ECO:0000256" key="2">
    <source>
        <dbReference type="ARBA" id="ARBA00005833"/>
    </source>
</evidence>
<protein>
    <recommendedName>
        <fullName evidence="4">Tryptophan 2-monooxygenase</fullName>
        <ecNumber evidence="3">1.13.12.3</ecNumber>
    </recommendedName>
</protein>
<dbReference type="InterPro" id="IPR002937">
    <property type="entry name" value="Amino_oxidase"/>
</dbReference>